<keyword evidence="3 5" id="KW-1133">Transmembrane helix</keyword>
<proteinExistence type="predicted"/>
<dbReference type="GO" id="GO:0012505">
    <property type="term" value="C:endomembrane system"/>
    <property type="evidence" value="ECO:0007669"/>
    <property type="project" value="UniProtKB-SubCell"/>
</dbReference>
<reference evidence="6 7" key="1">
    <citation type="submission" date="2023-01" db="EMBL/GenBank/DDBJ databases">
        <title>Complete genome sequence of Roseicyclus marinus strain Dej080120_10.</title>
        <authorList>
            <person name="Ueki S."/>
            <person name="Maruyama F."/>
        </authorList>
    </citation>
    <scope>NUCLEOTIDE SEQUENCE [LARGE SCALE GENOMIC DNA]</scope>
    <source>
        <strain evidence="6 7">Dej080120_10</strain>
    </source>
</reference>
<protein>
    <submittedName>
        <fullName evidence="6">Sodium:proton antiporter</fullName>
    </submittedName>
</protein>
<dbReference type="InterPro" id="IPR052527">
    <property type="entry name" value="Metal_cation-efflux_comp"/>
</dbReference>
<keyword evidence="7" id="KW-1185">Reference proteome</keyword>
<feature type="transmembrane region" description="Helical" evidence="5">
    <location>
        <begin position="90"/>
        <end position="123"/>
    </location>
</feature>
<name>A0AA48HM18_9RHOB</name>
<evidence type="ECO:0000313" key="6">
    <source>
        <dbReference type="EMBL" id="BDW86736.1"/>
    </source>
</evidence>
<dbReference type="Gene3D" id="1.20.120.1630">
    <property type="match status" value="1"/>
</dbReference>
<dbReference type="Pfam" id="PF04191">
    <property type="entry name" value="PEMT"/>
    <property type="match status" value="1"/>
</dbReference>
<evidence type="ECO:0000256" key="1">
    <source>
        <dbReference type="ARBA" id="ARBA00004127"/>
    </source>
</evidence>
<dbReference type="KEGG" id="rmai:MACH21_29130"/>
<evidence type="ECO:0000256" key="3">
    <source>
        <dbReference type="ARBA" id="ARBA00022989"/>
    </source>
</evidence>
<comment type="subcellular location">
    <subcellularLocation>
        <location evidence="1">Endomembrane system</location>
        <topology evidence="1">Multi-pass membrane protein</topology>
    </subcellularLocation>
</comment>
<feature type="transmembrane region" description="Helical" evidence="5">
    <location>
        <begin position="15"/>
        <end position="33"/>
    </location>
</feature>
<keyword evidence="2 5" id="KW-0812">Transmembrane</keyword>
<evidence type="ECO:0000313" key="7">
    <source>
        <dbReference type="Proteomes" id="UP001337723"/>
    </source>
</evidence>
<dbReference type="PANTHER" id="PTHR43847:SF1">
    <property type="entry name" value="BLL3993 PROTEIN"/>
    <property type="match status" value="1"/>
</dbReference>
<feature type="transmembrane region" description="Helical" evidence="5">
    <location>
        <begin position="45"/>
        <end position="70"/>
    </location>
</feature>
<dbReference type="InterPro" id="IPR007318">
    <property type="entry name" value="Phopholipid_MeTrfase"/>
</dbReference>
<dbReference type="Proteomes" id="UP001337723">
    <property type="component" value="Chromosome"/>
</dbReference>
<keyword evidence="4 5" id="KW-0472">Membrane</keyword>
<dbReference type="AlphaFoldDB" id="A0AA48HM18"/>
<evidence type="ECO:0000256" key="2">
    <source>
        <dbReference type="ARBA" id="ARBA00022692"/>
    </source>
</evidence>
<dbReference type="RefSeq" id="WP_338272751.1">
    <property type="nucleotide sequence ID" value="NZ_AP027266.1"/>
</dbReference>
<evidence type="ECO:0000256" key="5">
    <source>
        <dbReference type="SAM" id="Phobius"/>
    </source>
</evidence>
<evidence type="ECO:0000256" key="4">
    <source>
        <dbReference type="ARBA" id="ARBA00023136"/>
    </source>
</evidence>
<sequence length="205" mass="22588">MAATSVLPVDQKKRILVIRIVFLAALPLILFVQPRLAIGTFGHEVVEAAGLMLLLVGVLGRLWSILYVGAVKNQELMRSGPYSMTRNPLYFFSTLGMAGIGLMLGAAFFAVLLGGLTFAILYVTATREAAFLRATFGEAYTAYERDVPFFWPDPRLYKSSDTVTFNSRALRNTLFDALGFLVAIPIVELIDALKTSMDFALFTVF</sequence>
<gene>
    <name evidence="6" type="ORF">MACH21_29130</name>
</gene>
<dbReference type="PANTHER" id="PTHR43847">
    <property type="entry name" value="BLL3993 PROTEIN"/>
    <property type="match status" value="1"/>
</dbReference>
<dbReference type="EMBL" id="AP027266">
    <property type="protein sequence ID" value="BDW86736.1"/>
    <property type="molecule type" value="Genomic_DNA"/>
</dbReference>
<organism evidence="6 7">
    <name type="scientific">Roseicyclus marinus</name>
    <dbReference type="NCBI Taxonomy" id="2161673"/>
    <lineage>
        <taxon>Bacteria</taxon>
        <taxon>Pseudomonadati</taxon>
        <taxon>Pseudomonadota</taxon>
        <taxon>Alphaproteobacteria</taxon>
        <taxon>Rhodobacterales</taxon>
        <taxon>Roseobacteraceae</taxon>
        <taxon>Roseicyclus</taxon>
    </lineage>
</organism>
<accession>A0AA48HM18</accession>